<protein>
    <recommendedName>
        <fullName evidence="5">Succinylglutamate desuccinylase/Aspartoacylase catalytic domain-containing protein</fullName>
    </recommendedName>
</protein>
<dbReference type="SUPFAM" id="SSF53187">
    <property type="entry name" value="Zn-dependent exopeptidases"/>
    <property type="match status" value="1"/>
</dbReference>
<gene>
    <name evidence="6" type="ORF">EDD78_103120</name>
</gene>
<keyword evidence="4" id="KW-0862">Zinc</keyword>
<dbReference type="InterPro" id="IPR055438">
    <property type="entry name" value="AstE_AspA_cat"/>
</dbReference>
<dbReference type="AlphaFoldDB" id="A0A9X8UKY5"/>
<evidence type="ECO:0000313" key="6">
    <source>
        <dbReference type="EMBL" id="TCL44082.1"/>
    </source>
</evidence>
<evidence type="ECO:0000256" key="3">
    <source>
        <dbReference type="ARBA" id="ARBA00022801"/>
    </source>
</evidence>
<dbReference type="InterPro" id="IPR043795">
    <property type="entry name" value="N-alpha-Ac-DABA-like"/>
</dbReference>
<evidence type="ECO:0000256" key="2">
    <source>
        <dbReference type="ARBA" id="ARBA00022723"/>
    </source>
</evidence>
<dbReference type="Proteomes" id="UP000294682">
    <property type="component" value="Unassembled WGS sequence"/>
</dbReference>
<dbReference type="GO" id="GO:0016788">
    <property type="term" value="F:hydrolase activity, acting on ester bonds"/>
    <property type="evidence" value="ECO:0007669"/>
    <property type="project" value="InterPro"/>
</dbReference>
<evidence type="ECO:0000259" key="5">
    <source>
        <dbReference type="Pfam" id="PF24827"/>
    </source>
</evidence>
<keyword evidence="2" id="KW-0479">Metal-binding</keyword>
<keyword evidence="3" id="KW-0378">Hydrolase</keyword>
<reference evidence="6 7" key="1">
    <citation type="submission" date="2019-03" db="EMBL/GenBank/DDBJ databases">
        <title>Genomic Encyclopedia of Type Strains, Phase IV (KMG-IV): sequencing the most valuable type-strain genomes for metagenomic binning, comparative biology and taxonomic classification.</title>
        <authorList>
            <person name="Goeker M."/>
        </authorList>
    </citation>
    <scope>NUCLEOTIDE SEQUENCE [LARGE SCALE GENOMIC DNA]</scope>
    <source>
        <strain evidence="6 7">DSM 100433</strain>
    </source>
</reference>
<comment type="cofactor">
    <cofactor evidence="1">
        <name>Zn(2+)</name>
        <dbReference type="ChEBI" id="CHEBI:29105"/>
    </cofactor>
</comment>
<dbReference type="PANTHER" id="PTHR37326:SF1">
    <property type="entry name" value="BLL3975 PROTEIN"/>
    <property type="match status" value="1"/>
</dbReference>
<dbReference type="Pfam" id="PF24827">
    <property type="entry name" value="AstE_AspA_cat"/>
    <property type="match status" value="1"/>
</dbReference>
<dbReference type="InterPro" id="IPR053138">
    <property type="entry name" value="N-alpha-Ac-DABA_deacetylase"/>
</dbReference>
<name>A0A9X8UKY5_9FIRM</name>
<organism evidence="6 7">
    <name type="scientific">Harryflintia acetispora</name>
    <dbReference type="NCBI Taxonomy" id="1849041"/>
    <lineage>
        <taxon>Bacteria</taxon>
        <taxon>Bacillati</taxon>
        <taxon>Bacillota</taxon>
        <taxon>Clostridia</taxon>
        <taxon>Eubacteriales</taxon>
        <taxon>Oscillospiraceae</taxon>
        <taxon>Harryflintia</taxon>
    </lineage>
</organism>
<dbReference type="EMBL" id="SLUK01000003">
    <property type="protein sequence ID" value="TCL44082.1"/>
    <property type="molecule type" value="Genomic_DNA"/>
</dbReference>
<dbReference type="PANTHER" id="PTHR37326">
    <property type="entry name" value="BLL3975 PROTEIN"/>
    <property type="match status" value="1"/>
</dbReference>
<evidence type="ECO:0000256" key="1">
    <source>
        <dbReference type="ARBA" id="ARBA00001947"/>
    </source>
</evidence>
<dbReference type="PIRSF" id="PIRSF039012">
    <property type="entry name" value="ASP"/>
    <property type="match status" value="1"/>
</dbReference>
<dbReference type="Gene3D" id="3.40.630.10">
    <property type="entry name" value="Zn peptidases"/>
    <property type="match status" value="1"/>
</dbReference>
<keyword evidence="7" id="KW-1185">Reference proteome</keyword>
<dbReference type="GO" id="GO:0016811">
    <property type="term" value="F:hydrolase activity, acting on carbon-nitrogen (but not peptide) bonds, in linear amides"/>
    <property type="evidence" value="ECO:0007669"/>
    <property type="project" value="InterPro"/>
</dbReference>
<accession>A0A9X8UKY5</accession>
<proteinExistence type="predicted"/>
<sequence>MQPLTIASITAQPGEKKQQMLDVRGTALSMPVTLMCGAKEGKTVLISAGVHGAEYPGIQAAIELAQELDPKELCGNIVWIHPINTQGFKARVCSIVPEDGKNLNRVFPGDENGSTTERLAYMLCQEFYKKADFYLDLHSGDMHEELHPYVYFPGKAEESVTERSRAVAQLLDMDYMVRSGGVSEAYNGAAALGCPSLLIERGGRGLWSRDEVEAYKKDVRNVLRHLGVLPSAPEPVSRHPREIAKAYYLNAGEGGCWYPQVKAGEKIAKGQLLGTVKDYFGKEIDSFYAEADGVVLYLTVSLAIKDKGSLIAYGELD</sequence>
<evidence type="ECO:0000256" key="4">
    <source>
        <dbReference type="ARBA" id="ARBA00022833"/>
    </source>
</evidence>
<comment type="caution">
    <text evidence="6">The sequence shown here is derived from an EMBL/GenBank/DDBJ whole genome shotgun (WGS) entry which is preliminary data.</text>
</comment>
<dbReference type="GO" id="GO:0046872">
    <property type="term" value="F:metal ion binding"/>
    <property type="evidence" value="ECO:0007669"/>
    <property type="project" value="UniProtKB-KW"/>
</dbReference>
<dbReference type="RefSeq" id="WP_132084204.1">
    <property type="nucleotide sequence ID" value="NZ_SLUK01000003.1"/>
</dbReference>
<dbReference type="CDD" id="cd06254">
    <property type="entry name" value="M14_ASTE_ASPA-like"/>
    <property type="match status" value="1"/>
</dbReference>
<evidence type="ECO:0000313" key="7">
    <source>
        <dbReference type="Proteomes" id="UP000294682"/>
    </source>
</evidence>
<feature type="domain" description="Succinylglutamate desuccinylase/Aspartoacylase catalytic" evidence="5">
    <location>
        <begin position="41"/>
        <end position="226"/>
    </location>
</feature>